<feature type="transmembrane region" description="Helical" evidence="5">
    <location>
        <begin position="140"/>
        <end position="167"/>
    </location>
</feature>
<keyword evidence="2 5" id="KW-0812">Transmembrane</keyword>
<evidence type="ECO:0000313" key="7">
    <source>
        <dbReference type="EMBL" id="KAJ8974874.1"/>
    </source>
</evidence>
<feature type="transmembrane region" description="Helical" evidence="5">
    <location>
        <begin position="255"/>
        <end position="275"/>
    </location>
</feature>
<dbReference type="PANTHER" id="PTHR22950">
    <property type="entry name" value="AMINO ACID TRANSPORTER"/>
    <property type="match status" value="1"/>
</dbReference>
<reference evidence="7" key="1">
    <citation type="journal article" date="2023" name="Insect Mol. Biol.">
        <title>Genome sequencing provides insights into the evolution of gene families encoding plant cell wall-degrading enzymes in longhorned beetles.</title>
        <authorList>
            <person name="Shin N.R."/>
            <person name="Okamura Y."/>
            <person name="Kirsch R."/>
            <person name="Pauchet Y."/>
        </authorList>
    </citation>
    <scope>NUCLEOTIDE SEQUENCE</scope>
    <source>
        <strain evidence="7">MMC_N1</strain>
    </source>
</reference>
<gene>
    <name evidence="7" type="ORF">NQ317_002647</name>
</gene>
<evidence type="ECO:0000259" key="6">
    <source>
        <dbReference type="Pfam" id="PF01490"/>
    </source>
</evidence>
<evidence type="ECO:0000256" key="1">
    <source>
        <dbReference type="ARBA" id="ARBA00004141"/>
    </source>
</evidence>
<feature type="transmembrane region" description="Helical" evidence="5">
    <location>
        <begin position="108"/>
        <end position="128"/>
    </location>
</feature>
<comment type="subcellular location">
    <subcellularLocation>
        <location evidence="1">Membrane</location>
        <topology evidence="1">Multi-pass membrane protein</topology>
    </subcellularLocation>
</comment>
<feature type="transmembrane region" description="Helical" evidence="5">
    <location>
        <begin position="187"/>
        <end position="209"/>
    </location>
</feature>
<evidence type="ECO:0000256" key="3">
    <source>
        <dbReference type="ARBA" id="ARBA00022989"/>
    </source>
</evidence>
<feature type="transmembrane region" description="Helical" evidence="5">
    <location>
        <begin position="24"/>
        <end position="43"/>
    </location>
</feature>
<name>A0ABQ9JB72_9CUCU</name>
<keyword evidence="3 5" id="KW-1133">Transmembrane helix</keyword>
<dbReference type="Pfam" id="PF01490">
    <property type="entry name" value="Aa_trans"/>
    <property type="match status" value="2"/>
</dbReference>
<feature type="domain" description="Amino acid transporter transmembrane" evidence="6">
    <location>
        <begin position="22"/>
        <end position="97"/>
    </location>
</feature>
<accession>A0ABQ9JB72</accession>
<dbReference type="PANTHER" id="PTHR22950:SF680">
    <property type="entry name" value="PROTON-COUPLED AMINO ACID TRANSPORTER 4-LIKE PROTEIN"/>
    <property type="match status" value="1"/>
</dbReference>
<dbReference type="EMBL" id="JAPWTJ010000916">
    <property type="protein sequence ID" value="KAJ8974874.1"/>
    <property type="molecule type" value="Genomic_DNA"/>
</dbReference>
<evidence type="ECO:0000313" key="8">
    <source>
        <dbReference type="Proteomes" id="UP001162164"/>
    </source>
</evidence>
<keyword evidence="4 5" id="KW-0472">Membrane</keyword>
<evidence type="ECO:0000256" key="4">
    <source>
        <dbReference type="ARBA" id="ARBA00023136"/>
    </source>
</evidence>
<feature type="transmembrane region" description="Helical" evidence="5">
    <location>
        <begin position="64"/>
        <end position="80"/>
    </location>
</feature>
<sequence length="324" mass="36245">MVRKCQVCKKLDTFHPELSFHRHVTNTFLLIYQLGTCCVYTVFIGENIQKVLAEYIDGDVDERLVMLAFLLPLIFINYIKNLKLLAPLSTIANIITIAREPIGNFRDFPLFFGTVLFALEAIGVIMPLENEMKTPRSFGGTCGVLNIGMFSIICLYIAMGLFGYLAFGSEIQGSISYSLNGDEIPAQVAKVLLALAIFISHSLQMYVAIDITWNQYLLQKLEKSRLRTFYEYLTRTFLVIICLALAVSVPYIDLFISLFGALCLSTLGLAFPAIIDCSTHWRSLKGVRGRLIITKNCFIVVFAVFGLIVGTSTSLKKIIEKLTA</sequence>
<proteinExistence type="predicted"/>
<evidence type="ECO:0000256" key="5">
    <source>
        <dbReference type="SAM" id="Phobius"/>
    </source>
</evidence>
<evidence type="ECO:0000256" key="2">
    <source>
        <dbReference type="ARBA" id="ARBA00022692"/>
    </source>
</evidence>
<organism evidence="7 8">
    <name type="scientific">Molorchus minor</name>
    <dbReference type="NCBI Taxonomy" id="1323400"/>
    <lineage>
        <taxon>Eukaryota</taxon>
        <taxon>Metazoa</taxon>
        <taxon>Ecdysozoa</taxon>
        <taxon>Arthropoda</taxon>
        <taxon>Hexapoda</taxon>
        <taxon>Insecta</taxon>
        <taxon>Pterygota</taxon>
        <taxon>Neoptera</taxon>
        <taxon>Endopterygota</taxon>
        <taxon>Coleoptera</taxon>
        <taxon>Polyphaga</taxon>
        <taxon>Cucujiformia</taxon>
        <taxon>Chrysomeloidea</taxon>
        <taxon>Cerambycidae</taxon>
        <taxon>Lamiinae</taxon>
        <taxon>Monochamini</taxon>
        <taxon>Molorchus</taxon>
    </lineage>
</organism>
<dbReference type="InterPro" id="IPR013057">
    <property type="entry name" value="AA_transpt_TM"/>
</dbReference>
<feature type="transmembrane region" description="Helical" evidence="5">
    <location>
        <begin position="296"/>
        <end position="315"/>
    </location>
</feature>
<keyword evidence="8" id="KW-1185">Reference proteome</keyword>
<feature type="domain" description="Amino acid transporter transmembrane" evidence="6">
    <location>
        <begin position="104"/>
        <end position="313"/>
    </location>
</feature>
<protein>
    <recommendedName>
        <fullName evidence="6">Amino acid transporter transmembrane domain-containing protein</fullName>
    </recommendedName>
</protein>
<comment type="caution">
    <text evidence="7">The sequence shown here is derived from an EMBL/GenBank/DDBJ whole genome shotgun (WGS) entry which is preliminary data.</text>
</comment>
<feature type="transmembrane region" description="Helical" evidence="5">
    <location>
        <begin position="229"/>
        <end position="249"/>
    </location>
</feature>
<dbReference type="Proteomes" id="UP001162164">
    <property type="component" value="Unassembled WGS sequence"/>
</dbReference>